<protein>
    <recommendedName>
        <fullName evidence="11">Knottin scorpion toxin-like domain-containing protein</fullName>
    </recommendedName>
</protein>
<feature type="signal peptide" evidence="8">
    <location>
        <begin position="1"/>
        <end position="25"/>
    </location>
</feature>
<keyword evidence="5" id="KW-0295">Fungicide</keyword>
<reference evidence="9 10" key="1">
    <citation type="journal article" date="2019" name="Sci. Rep.">
        <title>A high-quality genome of Eragrostis curvula grass provides insights into Poaceae evolution and supports new strategies to enhance forage quality.</title>
        <authorList>
            <person name="Carballo J."/>
            <person name="Santos B.A.C.M."/>
            <person name="Zappacosta D."/>
            <person name="Garbus I."/>
            <person name="Selva J.P."/>
            <person name="Gallo C.A."/>
            <person name="Diaz A."/>
            <person name="Albertini E."/>
            <person name="Caccamo M."/>
            <person name="Echenique V."/>
        </authorList>
    </citation>
    <scope>NUCLEOTIDE SEQUENCE [LARGE SCALE GENOMIC DNA]</scope>
    <source>
        <strain evidence="10">cv. Victoria</strain>
        <tissue evidence="9">Leaf</tissue>
    </source>
</reference>
<feature type="chain" id="PRO_5023847351" description="Knottin scorpion toxin-like domain-containing protein" evidence="8">
    <location>
        <begin position="26"/>
        <end position="101"/>
    </location>
</feature>
<organism evidence="9 10">
    <name type="scientific">Eragrostis curvula</name>
    <name type="common">weeping love grass</name>
    <dbReference type="NCBI Taxonomy" id="38414"/>
    <lineage>
        <taxon>Eukaryota</taxon>
        <taxon>Viridiplantae</taxon>
        <taxon>Streptophyta</taxon>
        <taxon>Embryophyta</taxon>
        <taxon>Tracheophyta</taxon>
        <taxon>Spermatophyta</taxon>
        <taxon>Magnoliopsida</taxon>
        <taxon>Liliopsida</taxon>
        <taxon>Poales</taxon>
        <taxon>Poaceae</taxon>
        <taxon>PACMAD clade</taxon>
        <taxon>Chloridoideae</taxon>
        <taxon>Eragrostideae</taxon>
        <taxon>Eragrostidinae</taxon>
        <taxon>Eragrostis</taxon>
    </lineage>
</organism>
<dbReference type="GO" id="GO:0050832">
    <property type="term" value="P:defense response to fungus"/>
    <property type="evidence" value="ECO:0007669"/>
    <property type="project" value="UniProtKB-KW"/>
</dbReference>
<evidence type="ECO:0000256" key="5">
    <source>
        <dbReference type="ARBA" id="ARBA00022577"/>
    </source>
</evidence>
<dbReference type="Pfam" id="PF07333">
    <property type="entry name" value="SLR1-BP"/>
    <property type="match status" value="1"/>
</dbReference>
<evidence type="ECO:0000313" key="10">
    <source>
        <dbReference type="Proteomes" id="UP000324897"/>
    </source>
</evidence>
<keyword evidence="7" id="KW-0611">Plant defense</keyword>
<feature type="non-terminal residue" evidence="9">
    <location>
        <position position="1"/>
    </location>
</feature>
<dbReference type="Proteomes" id="UP000324897">
    <property type="component" value="Chromosome 1"/>
</dbReference>
<dbReference type="PANTHER" id="PTHR34783">
    <property type="entry name" value="DEFENSIN-LIKE PROTEIN 144-RELATED"/>
    <property type="match status" value="1"/>
</dbReference>
<dbReference type="PANTHER" id="PTHR34783:SF1">
    <property type="entry name" value="DEFENSIN-LIKE PROTEIN 144-RELATED"/>
    <property type="match status" value="1"/>
</dbReference>
<dbReference type="GO" id="GO:0005576">
    <property type="term" value="C:extracellular region"/>
    <property type="evidence" value="ECO:0007669"/>
    <property type="project" value="UniProtKB-SubCell"/>
</dbReference>
<dbReference type="EMBL" id="RWGY01000011">
    <property type="protein sequence ID" value="TVU28337.1"/>
    <property type="molecule type" value="Genomic_DNA"/>
</dbReference>
<evidence type="ECO:0000256" key="1">
    <source>
        <dbReference type="ARBA" id="ARBA00004613"/>
    </source>
</evidence>
<evidence type="ECO:0000256" key="6">
    <source>
        <dbReference type="ARBA" id="ARBA00022729"/>
    </source>
</evidence>
<evidence type="ECO:0000256" key="7">
    <source>
        <dbReference type="ARBA" id="ARBA00022821"/>
    </source>
</evidence>
<name>A0A5J9UZ16_9POAL</name>
<dbReference type="Gramene" id="TVU28337">
    <property type="protein sequence ID" value="TVU28337"/>
    <property type="gene ID" value="EJB05_19852"/>
</dbReference>
<comment type="caution">
    <text evidence="9">The sequence shown here is derived from an EMBL/GenBank/DDBJ whole genome shotgun (WGS) entry which is preliminary data.</text>
</comment>
<accession>A0A5J9UZ16</accession>
<gene>
    <name evidence="9" type="ORF">EJB05_19852</name>
</gene>
<keyword evidence="6 8" id="KW-0732">Signal</keyword>
<dbReference type="InterPro" id="IPR010851">
    <property type="entry name" value="DEFL"/>
</dbReference>
<dbReference type="AlphaFoldDB" id="A0A5J9UZ16"/>
<keyword evidence="3" id="KW-0964">Secreted</keyword>
<comment type="similarity">
    <text evidence="2">Belongs to the DEFL family.</text>
</comment>
<evidence type="ECO:0008006" key="11">
    <source>
        <dbReference type="Google" id="ProtNLM"/>
    </source>
</evidence>
<evidence type="ECO:0000313" key="9">
    <source>
        <dbReference type="EMBL" id="TVU28337.1"/>
    </source>
</evidence>
<keyword evidence="4" id="KW-0929">Antimicrobial</keyword>
<comment type="subcellular location">
    <subcellularLocation>
        <location evidence="1">Secreted</location>
    </subcellularLocation>
</comment>
<sequence length="101" mass="10380">MEAITGRATLLVVAALLLSSGLAAAAAATAAEVKPARHNPNCKRILDPNGGPCGPELCKLNCKFTYNGHGMCVPLGCQCDYCPPGVPGPPASVRRMAMHGH</sequence>
<evidence type="ECO:0000256" key="2">
    <source>
        <dbReference type="ARBA" id="ARBA00006722"/>
    </source>
</evidence>
<keyword evidence="10" id="KW-1185">Reference proteome</keyword>
<proteinExistence type="inferred from homology"/>
<evidence type="ECO:0000256" key="4">
    <source>
        <dbReference type="ARBA" id="ARBA00022529"/>
    </source>
</evidence>
<evidence type="ECO:0000256" key="3">
    <source>
        <dbReference type="ARBA" id="ARBA00022525"/>
    </source>
</evidence>
<dbReference type="GO" id="GO:0031640">
    <property type="term" value="P:killing of cells of another organism"/>
    <property type="evidence" value="ECO:0007669"/>
    <property type="project" value="UniProtKB-KW"/>
</dbReference>
<evidence type="ECO:0000256" key="8">
    <source>
        <dbReference type="SAM" id="SignalP"/>
    </source>
</evidence>